<dbReference type="NCBIfam" id="TIGR00604">
    <property type="entry name" value="rad3"/>
    <property type="match status" value="1"/>
</dbReference>
<evidence type="ECO:0000256" key="22">
    <source>
        <dbReference type="SAM" id="MobiDB-lite"/>
    </source>
</evidence>
<proteinExistence type="inferred from homology"/>
<comment type="catalytic activity">
    <reaction evidence="21">
        <text>ATP + H2O = ADP + phosphate + H(+)</text>
        <dbReference type="Rhea" id="RHEA:13065"/>
        <dbReference type="ChEBI" id="CHEBI:15377"/>
        <dbReference type="ChEBI" id="CHEBI:15378"/>
        <dbReference type="ChEBI" id="CHEBI:30616"/>
        <dbReference type="ChEBI" id="CHEBI:43474"/>
        <dbReference type="ChEBI" id="CHEBI:456216"/>
        <dbReference type="EC" id="5.6.2.3"/>
    </reaction>
</comment>
<dbReference type="GO" id="GO:0034085">
    <property type="term" value="P:establishment of sister chromatid cohesion"/>
    <property type="evidence" value="ECO:0007669"/>
    <property type="project" value="TreeGrafter"/>
</dbReference>
<dbReference type="AlphaFoldDB" id="A0A166GEN6"/>
<dbReference type="GO" id="GO:0003677">
    <property type="term" value="F:DNA binding"/>
    <property type="evidence" value="ECO:0007669"/>
    <property type="project" value="InterPro"/>
</dbReference>
<dbReference type="OrthoDB" id="267079at2759"/>
<dbReference type="InterPro" id="IPR002464">
    <property type="entry name" value="DNA/RNA_helicase_DEAH_CS"/>
</dbReference>
<dbReference type="InterPro" id="IPR006554">
    <property type="entry name" value="Helicase-like_DEXD_c2"/>
</dbReference>
<evidence type="ECO:0000256" key="21">
    <source>
        <dbReference type="ARBA" id="ARBA00048954"/>
    </source>
</evidence>
<feature type="compositionally biased region" description="Acidic residues" evidence="22">
    <location>
        <begin position="138"/>
        <end position="153"/>
    </location>
</feature>
<evidence type="ECO:0000256" key="20">
    <source>
        <dbReference type="ARBA" id="ARBA00045702"/>
    </source>
</evidence>
<dbReference type="Pfam" id="PF13307">
    <property type="entry name" value="Helicase_C_2"/>
    <property type="match status" value="1"/>
</dbReference>
<keyword evidence="11" id="KW-0408">Iron</keyword>
<keyword evidence="13" id="KW-0413">Isomerase</keyword>
<evidence type="ECO:0000256" key="1">
    <source>
        <dbReference type="ARBA" id="ARBA00001966"/>
    </source>
</evidence>
<evidence type="ECO:0000256" key="3">
    <source>
        <dbReference type="ARBA" id="ARBA00008435"/>
    </source>
</evidence>
<keyword evidence="15" id="KW-0131">Cell cycle</keyword>
<keyword evidence="9 24" id="KW-0347">Helicase</keyword>
<feature type="region of interest" description="Disordered" evidence="22">
    <location>
        <begin position="126"/>
        <end position="165"/>
    </location>
</feature>
<dbReference type="Proteomes" id="UP000076798">
    <property type="component" value="Unassembled WGS sequence"/>
</dbReference>
<comment type="function">
    <text evidence="20">ATP-dependent DNA helicase important for chromosome transmission and normal cell cycle progression in G(2)/M. May have a role in changing DNA topology to allow the loading of proteins involved in maintaining sister chromatid cohesion in the vicinity of the centromeres. Has a specific role in chromosome segregation during meiosis II.</text>
</comment>
<organism evidence="24 25">
    <name type="scientific">Sistotremastrum suecicum HHB10207 ss-3</name>
    <dbReference type="NCBI Taxonomy" id="1314776"/>
    <lineage>
        <taxon>Eukaryota</taxon>
        <taxon>Fungi</taxon>
        <taxon>Dikarya</taxon>
        <taxon>Basidiomycota</taxon>
        <taxon>Agaricomycotina</taxon>
        <taxon>Agaricomycetes</taxon>
        <taxon>Sistotremastrales</taxon>
        <taxon>Sistotremastraceae</taxon>
        <taxon>Sistotremastrum</taxon>
    </lineage>
</organism>
<evidence type="ECO:0000256" key="13">
    <source>
        <dbReference type="ARBA" id="ARBA00023235"/>
    </source>
</evidence>
<keyword evidence="25" id="KW-1185">Reference proteome</keyword>
<dbReference type="GO" id="GO:0051536">
    <property type="term" value="F:iron-sulfur cluster binding"/>
    <property type="evidence" value="ECO:0007669"/>
    <property type="project" value="UniProtKB-KW"/>
</dbReference>
<reference evidence="24 25" key="1">
    <citation type="journal article" date="2016" name="Mol. Biol. Evol.">
        <title>Comparative Genomics of Early-Diverging Mushroom-Forming Fungi Provides Insights into the Origins of Lignocellulose Decay Capabilities.</title>
        <authorList>
            <person name="Nagy L.G."/>
            <person name="Riley R."/>
            <person name="Tritt A."/>
            <person name="Adam C."/>
            <person name="Daum C."/>
            <person name="Floudas D."/>
            <person name="Sun H."/>
            <person name="Yadav J.S."/>
            <person name="Pangilinan J."/>
            <person name="Larsson K.H."/>
            <person name="Matsuura K."/>
            <person name="Barry K."/>
            <person name="Labutti K."/>
            <person name="Kuo R."/>
            <person name="Ohm R.A."/>
            <person name="Bhattacharya S.S."/>
            <person name="Shirouzu T."/>
            <person name="Yoshinaga Y."/>
            <person name="Martin F.M."/>
            <person name="Grigoriev I.V."/>
            <person name="Hibbett D.S."/>
        </authorList>
    </citation>
    <scope>NUCLEOTIDE SEQUENCE [LARGE SCALE GENOMIC DNA]</scope>
    <source>
        <strain evidence="24 25">HHB10207 ss-3</strain>
    </source>
</reference>
<feature type="compositionally biased region" description="Basic and acidic residues" evidence="22">
    <location>
        <begin position="126"/>
        <end position="137"/>
    </location>
</feature>
<dbReference type="InterPro" id="IPR010614">
    <property type="entry name" value="RAD3-like_helicase_DEAD"/>
</dbReference>
<keyword evidence="6" id="KW-0479">Metal-binding</keyword>
<evidence type="ECO:0000256" key="7">
    <source>
        <dbReference type="ARBA" id="ARBA00022741"/>
    </source>
</evidence>
<evidence type="ECO:0000256" key="4">
    <source>
        <dbReference type="ARBA" id="ARBA00016387"/>
    </source>
</evidence>
<keyword evidence="14" id="KW-0539">Nucleus</keyword>
<name>A0A166GEN6_9AGAM</name>
<dbReference type="InterPro" id="IPR006555">
    <property type="entry name" value="ATP-dep_Helicase_C"/>
</dbReference>
<dbReference type="EMBL" id="KV428020">
    <property type="protein sequence ID" value="KZT41609.1"/>
    <property type="molecule type" value="Genomic_DNA"/>
</dbReference>
<evidence type="ECO:0000256" key="6">
    <source>
        <dbReference type="ARBA" id="ARBA00022723"/>
    </source>
</evidence>
<evidence type="ECO:0000256" key="9">
    <source>
        <dbReference type="ARBA" id="ARBA00022806"/>
    </source>
</evidence>
<dbReference type="GO" id="GO:0006974">
    <property type="term" value="P:DNA damage response"/>
    <property type="evidence" value="ECO:0007669"/>
    <property type="project" value="UniProtKB-ARBA"/>
</dbReference>
<dbReference type="InterPro" id="IPR027417">
    <property type="entry name" value="P-loop_NTPase"/>
</dbReference>
<evidence type="ECO:0000256" key="10">
    <source>
        <dbReference type="ARBA" id="ARBA00022840"/>
    </source>
</evidence>
<evidence type="ECO:0000256" key="8">
    <source>
        <dbReference type="ARBA" id="ARBA00022801"/>
    </source>
</evidence>
<dbReference type="InterPro" id="IPR045028">
    <property type="entry name" value="DinG/Rad3-like"/>
</dbReference>
<dbReference type="CDD" id="cd18788">
    <property type="entry name" value="SF2_C_XPD"/>
    <property type="match status" value="1"/>
</dbReference>
<comment type="subcellular location">
    <subcellularLocation>
        <location evidence="2">Nucleus</location>
    </subcellularLocation>
</comment>
<dbReference type="Gene3D" id="3.40.50.300">
    <property type="entry name" value="P-loop containing nucleotide triphosphate hydrolases"/>
    <property type="match status" value="3"/>
</dbReference>
<keyword evidence="12" id="KW-0411">Iron-sulfur</keyword>
<keyword evidence="7" id="KW-0547">Nucleotide-binding</keyword>
<dbReference type="Pfam" id="PF06733">
    <property type="entry name" value="DEAD_2"/>
    <property type="match status" value="1"/>
</dbReference>
<keyword evidence="10" id="KW-0067">ATP-binding</keyword>
<accession>A0A166GEN6</accession>
<evidence type="ECO:0000256" key="18">
    <source>
        <dbReference type="ARBA" id="ARBA00044998"/>
    </source>
</evidence>
<evidence type="ECO:0000313" key="24">
    <source>
        <dbReference type="EMBL" id="KZT41609.1"/>
    </source>
</evidence>
<dbReference type="GO" id="GO:0006139">
    <property type="term" value="P:nucleobase-containing compound metabolic process"/>
    <property type="evidence" value="ECO:0007669"/>
    <property type="project" value="InterPro"/>
</dbReference>
<evidence type="ECO:0000259" key="23">
    <source>
        <dbReference type="PROSITE" id="PS51193"/>
    </source>
</evidence>
<protein>
    <recommendedName>
        <fullName evidence="5">ATP-dependent DNA helicase CHL1</fullName>
        <ecNumber evidence="17">5.6.2.3</ecNumber>
    </recommendedName>
    <alternativeName>
        <fullName evidence="4">ATP-dependent DNA helicase chl1</fullName>
    </alternativeName>
    <alternativeName>
        <fullName evidence="16">Chromosome loss protein 1</fullName>
    </alternativeName>
    <alternativeName>
        <fullName evidence="18 19">DNA 5'-3' helicase CHL1</fullName>
    </alternativeName>
</protein>
<dbReference type="PANTHER" id="PTHR11472">
    <property type="entry name" value="DNA REPAIR DEAD HELICASE RAD3/XP-D SUBFAMILY MEMBER"/>
    <property type="match status" value="1"/>
</dbReference>
<dbReference type="PROSITE" id="PS00690">
    <property type="entry name" value="DEAH_ATP_HELICASE"/>
    <property type="match status" value="1"/>
</dbReference>
<evidence type="ECO:0000256" key="11">
    <source>
        <dbReference type="ARBA" id="ARBA00023004"/>
    </source>
</evidence>
<comment type="similarity">
    <text evidence="3">Belongs to the DEAD box helicase family. DEAH subfamily. DDX11/CHL1 sub-subfamily.</text>
</comment>
<dbReference type="InterPro" id="IPR014013">
    <property type="entry name" value="Helic_SF1/SF2_ATP-bd_DinG/Rad3"/>
</dbReference>
<dbReference type="GO" id="GO:0043139">
    <property type="term" value="F:5'-3' DNA helicase activity"/>
    <property type="evidence" value="ECO:0007669"/>
    <property type="project" value="UniProtKB-EC"/>
</dbReference>
<dbReference type="SMART" id="SM00488">
    <property type="entry name" value="DEXDc2"/>
    <property type="match status" value="1"/>
</dbReference>
<dbReference type="EC" id="5.6.2.3" evidence="17"/>
<dbReference type="GO" id="GO:0046872">
    <property type="term" value="F:metal ion binding"/>
    <property type="evidence" value="ECO:0007669"/>
    <property type="project" value="UniProtKB-KW"/>
</dbReference>
<comment type="cofactor">
    <cofactor evidence="1">
        <name>[4Fe-4S] cluster</name>
        <dbReference type="ChEBI" id="CHEBI:49883"/>
    </cofactor>
</comment>
<sequence length="825" mass="92022">MAASLRLETPSEFPSFPFTPYDIQLDLMKALYCAIEERKVAVIESPTGTGKTLSLLVGALSWLSDENERAKKGKLIEIEGSIAKGKDPDWVLEQTLQRMKRELEDAEREFQERLEKARKREEQIRRMETTRAAKRQDDDDTIDEEAFLPEDDEPRPSDEENISPEVRELMKKLVASRTKDPAITNDDPTCTKIFYASRTHTQLSQLKIELLKTKHTNTRMVPLGSRKNLCINETVRKQTDLDEACRELQGEKKGKRCPHLPPLDEEAKMLDLRDSILATPKDIEDLHTTGEMMHTCPYFGSRKAIPQAEIVTLPYNLLLHKSARESLGIDLTNHIVIIDEAHNLIDTILSVHSVTLSSQVLSLCLSQIKIYFGRFKTRLTSQHVVHLKRLLSFMTSLAQLCQDHRGKKAKDDIFTVGHLVSQLGSKNEGINLLEIEKYLKSSRIARKISGYCEKVEAKEAAKGKQNPHGKMVRSALTAAPPLHAVEAFILALTGASEDGRVTISTIGDTVQLKYQLLNPAPHFKEVVDSARCVVLAGGTMSPIPELRGQLFSYLPDGQFTVFTCGHIVPDSNLLTLVVGKGPGGGEMDLKMGTRDNKPLLEEVGRAIFNIINLVPDGMVVFFPSYGYLTAAKGAWQACGLMDKFQLKKKIFFEPQDNNEVEEVLRNYASAIRAQQDGTKGGAIMMAVVGARLSEGLNFTDDLARAVILVGLPFANLGSAELKERMRYVNELEKRSAVSRAPGTKDAGTELYENLAMKAVNQSIGRAIRHRNDWAALIFLDVRYGSTRIRRKLPAWLGKDIVVAQTFGQAVKELGAFYRGKRASAT</sequence>
<dbReference type="GO" id="GO:0005634">
    <property type="term" value="C:nucleus"/>
    <property type="evidence" value="ECO:0007669"/>
    <property type="project" value="UniProtKB-SubCell"/>
</dbReference>
<evidence type="ECO:0000256" key="2">
    <source>
        <dbReference type="ARBA" id="ARBA00004123"/>
    </source>
</evidence>
<dbReference type="STRING" id="1314776.A0A166GEN6"/>
<feature type="domain" description="Helicase ATP-binding" evidence="23">
    <location>
        <begin position="10"/>
        <end position="404"/>
    </location>
</feature>
<evidence type="ECO:0000256" key="17">
    <source>
        <dbReference type="ARBA" id="ARBA00044969"/>
    </source>
</evidence>
<evidence type="ECO:0000313" key="25">
    <source>
        <dbReference type="Proteomes" id="UP000076798"/>
    </source>
</evidence>
<keyword evidence="8" id="KW-0378">Hydrolase</keyword>
<evidence type="ECO:0000256" key="14">
    <source>
        <dbReference type="ARBA" id="ARBA00023242"/>
    </source>
</evidence>
<evidence type="ECO:0000256" key="15">
    <source>
        <dbReference type="ARBA" id="ARBA00023306"/>
    </source>
</evidence>
<dbReference type="GO" id="GO:0005524">
    <property type="term" value="F:ATP binding"/>
    <property type="evidence" value="ECO:0007669"/>
    <property type="project" value="UniProtKB-KW"/>
</dbReference>
<evidence type="ECO:0000256" key="12">
    <source>
        <dbReference type="ARBA" id="ARBA00023014"/>
    </source>
</evidence>
<dbReference type="SMART" id="SM00491">
    <property type="entry name" value="HELICc2"/>
    <property type="match status" value="1"/>
</dbReference>
<evidence type="ECO:0000256" key="19">
    <source>
        <dbReference type="ARBA" id="ARBA00045008"/>
    </source>
</evidence>
<dbReference type="GO" id="GO:0016818">
    <property type="term" value="F:hydrolase activity, acting on acid anhydrides, in phosphorus-containing anhydrides"/>
    <property type="evidence" value="ECO:0007669"/>
    <property type="project" value="InterPro"/>
</dbReference>
<dbReference type="PANTHER" id="PTHR11472:SF41">
    <property type="entry name" value="ATP-DEPENDENT DNA HELICASE DDX11-RELATED"/>
    <property type="match status" value="1"/>
</dbReference>
<gene>
    <name evidence="24" type="ORF">SISSUDRAFT_981641</name>
</gene>
<dbReference type="SUPFAM" id="SSF52540">
    <property type="entry name" value="P-loop containing nucleoside triphosphate hydrolases"/>
    <property type="match status" value="1"/>
</dbReference>
<evidence type="ECO:0000256" key="16">
    <source>
        <dbReference type="ARBA" id="ARBA00029709"/>
    </source>
</evidence>
<dbReference type="PROSITE" id="PS51193">
    <property type="entry name" value="HELICASE_ATP_BIND_2"/>
    <property type="match status" value="1"/>
</dbReference>
<evidence type="ECO:0000256" key="5">
    <source>
        <dbReference type="ARBA" id="ARBA00017386"/>
    </source>
</evidence>
<dbReference type="InterPro" id="IPR013020">
    <property type="entry name" value="Rad3/Chl1-like"/>
</dbReference>